<evidence type="ECO:0000313" key="15">
    <source>
        <dbReference type="Proteomes" id="UP001501920"/>
    </source>
</evidence>
<keyword evidence="2" id="KW-1003">Cell membrane</keyword>
<dbReference type="InterPro" id="IPR003599">
    <property type="entry name" value="Ig_sub"/>
</dbReference>
<dbReference type="SMART" id="SM00409">
    <property type="entry name" value="IG"/>
    <property type="match status" value="2"/>
</dbReference>
<dbReference type="GO" id="GO:0006955">
    <property type="term" value="P:immune response"/>
    <property type="evidence" value="ECO:0007669"/>
    <property type="project" value="TreeGrafter"/>
</dbReference>
<dbReference type="GO" id="GO:0042102">
    <property type="term" value="P:positive regulation of T cell proliferation"/>
    <property type="evidence" value="ECO:0007669"/>
    <property type="project" value="TreeGrafter"/>
</dbReference>
<dbReference type="InterPro" id="IPR013783">
    <property type="entry name" value="Ig-like_fold"/>
</dbReference>
<dbReference type="SUPFAM" id="SSF48726">
    <property type="entry name" value="Immunoglobulin"/>
    <property type="match status" value="2"/>
</dbReference>
<reference evidence="14 15" key="1">
    <citation type="submission" date="2020-10" db="EMBL/GenBank/DDBJ databases">
        <title>Pygocentrus nattereri (red-bellied piranha) genome, fPygNat1, primary haplotype.</title>
        <authorList>
            <person name="Myers G."/>
            <person name="Meyer A."/>
            <person name="Karagic N."/>
            <person name="Pippel M."/>
            <person name="Winkler S."/>
            <person name="Tracey A."/>
            <person name="Wood J."/>
            <person name="Formenti G."/>
            <person name="Howe K."/>
            <person name="Fedrigo O."/>
            <person name="Jarvis E.D."/>
        </authorList>
    </citation>
    <scope>NUCLEOTIDE SEQUENCE [LARGE SCALE GENOMIC DNA]</scope>
</reference>
<evidence type="ECO:0000256" key="10">
    <source>
        <dbReference type="ARBA" id="ARBA00023319"/>
    </source>
</evidence>
<dbReference type="Pfam" id="PF07686">
    <property type="entry name" value="V-set"/>
    <property type="match status" value="2"/>
</dbReference>
<keyword evidence="10" id="KW-0393">Immunoglobulin domain</keyword>
<evidence type="ECO:0000256" key="12">
    <source>
        <dbReference type="SAM" id="Phobius"/>
    </source>
</evidence>
<evidence type="ECO:0000256" key="4">
    <source>
        <dbReference type="ARBA" id="ARBA00022729"/>
    </source>
</evidence>
<proteinExistence type="predicted"/>
<dbReference type="GO" id="GO:0042130">
    <property type="term" value="P:negative regulation of T cell proliferation"/>
    <property type="evidence" value="ECO:0007669"/>
    <property type="project" value="TreeGrafter"/>
</dbReference>
<keyword evidence="7" id="KW-1015">Disulfide bond</keyword>
<evidence type="ECO:0000259" key="13">
    <source>
        <dbReference type="PROSITE" id="PS50835"/>
    </source>
</evidence>
<dbReference type="GeneTree" id="ENSGT01120000272172"/>
<dbReference type="PANTHER" id="PTHR25466:SF14">
    <property type="entry name" value="BUTYROPHILIN SUBFAMILY 2 MEMBER A2-LIKE-RELATED"/>
    <property type="match status" value="1"/>
</dbReference>
<dbReference type="PROSITE" id="PS50835">
    <property type="entry name" value="IG_LIKE"/>
    <property type="match status" value="2"/>
</dbReference>
<dbReference type="InterPro" id="IPR036179">
    <property type="entry name" value="Ig-like_dom_sf"/>
</dbReference>
<keyword evidence="15" id="KW-1185">Reference proteome</keyword>
<keyword evidence="5 12" id="KW-1133">Transmembrane helix</keyword>
<protein>
    <recommendedName>
        <fullName evidence="13">Ig-like domain-containing protein</fullName>
    </recommendedName>
</protein>
<dbReference type="PANTHER" id="PTHR25466">
    <property type="entry name" value="T-LYMPHOCYTE ACTIVATION ANTIGEN"/>
    <property type="match status" value="1"/>
</dbReference>
<dbReference type="SMART" id="SM00406">
    <property type="entry name" value="IGv"/>
    <property type="match status" value="2"/>
</dbReference>
<keyword evidence="9" id="KW-0325">Glycoprotein</keyword>
<feature type="domain" description="Ig-like" evidence="13">
    <location>
        <begin position="173"/>
        <end position="257"/>
    </location>
</feature>
<dbReference type="GO" id="GO:0071222">
    <property type="term" value="P:cellular response to lipopolysaccharide"/>
    <property type="evidence" value="ECO:0007669"/>
    <property type="project" value="TreeGrafter"/>
</dbReference>
<evidence type="ECO:0000256" key="9">
    <source>
        <dbReference type="ARBA" id="ARBA00023180"/>
    </source>
</evidence>
<evidence type="ECO:0000256" key="1">
    <source>
        <dbReference type="ARBA" id="ARBA00004251"/>
    </source>
</evidence>
<dbReference type="InterPro" id="IPR013106">
    <property type="entry name" value="Ig_V-set"/>
</dbReference>
<dbReference type="Proteomes" id="UP001501920">
    <property type="component" value="Chromosome 4"/>
</dbReference>
<name>A0AAR2KF17_PYGNA</name>
<reference evidence="14" key="3">
    <citation type="submission" date="2025-09" db="UniProtKB">
        <authorList>
            <consortium name="Ensembl"/>
        </authorList>
    </citation>
    <scope>IDENTIFICATION</scope>
</reference>
<keyword evidence="6 12" id="KW-0472">Membrane</keyword>
<feature type="region of interest" description="Disordered" evidence="11">
    <location>
        <begin position="398"/>
        <end position="417"/>
    </location>
</feature>
<evidence type="ECO:0000256" key="2">
    <source>
        <dbReference type="ARBA" id="ARBA00022475"/>
    </source>
</evidence>
<evidence type="ECO:0000256" key="11">
    <source>
        <dbReference type="SAM" id="MobiDB-lite"/>
    </source>
</evidence>
<dbReference type="InterPro" id="IPR003598">
    <property type="entry name" value="Ig_sub2"/>
</dbReference>
<evidence type="ECO:0000256" key="5">
    <source>
        <dbReference type="ARBA" id="ARBA00022989"/>
    </source>
</evidence>
<dbReference type="InterPro" id="IPR007110">
    <property type="entry name" value="Ig-like_dom"/>
</dbReference>
<evidence type="ECO:0000256" key="7">
    <source>
        <dbReference type="ARBA" id="ARBA00023157"/>
    </source>
</evidence>
<sequence>MDIRVILSVLYRASVVLGVERSVCCGLHVVLLVRMFLTFCLLFIGLHVSDGCILVNRSESLRITAYTGGSVLLPCYCTDLHTKPQTGFTWKYNTKGDEWEKISSESGQYRDRVQLVNGQSQGNLSLLISHLTEEDGGQYQCYVQAVGNVYITLTVKGCTLINLKSQTITAHIGGSVLLPCSCPDLHTTPEEFTWEKRNIFKSRWEEISSESDQYRDRVQLVNGHSPGNLSLLISHLTEEDGGDYRCGVKQSEHIYVRINFEEDPSKSTAVVNVQTRPTTSIPSSSSSSQTPEGTAFSQTASLEFFIFIPVLLLLAVGGVFYWRYRGTHTHTHTHSHTHTHVHTHAHTHCTVSLPHSLCLHSAGQRRVQMESGEQRGRKEQGTQDEVMYSTVVHSNTARTPTATDAGDKTEYATIRVN</sequence>
<accession>A0AAR2KF17</accession>
<feature type="transmembrane region" description="Helical" evidence="12">
    <location>
        <begin position="304"/>
        <end position="324"/>
    </location>
</feature>
<feature type="compositionally biased region" description="Basic and acidic residues" evidence="11">
    <location>
        <begin position="372"/>
        <end position="381"/>
    </location>
</feature>
<keyword evidence="8" id="KW-0675">Receptor</keyword>
<evidence type="ECO:0000256" key="8">
    <source>
        <dbReference type="ARBA" id="ARBA00023170"/>
    </source>
</evidence>
<dbReference type="SMART" id="SM00408">
    <property type="entry name" value="IGc2"/>
    <property type="match status" value="2"/>
</dbReference>
<dbReference type="AlphaFoldDB" id="A0AAR2KF17"/>
<dbReference type="Ensembl" id="ENSPNAT00000081854.1">
    <property type="protein sequence ID" value="ENSPNAP00000061064.1"/>
    <property type="gene ID" value="ENSPNAG00000033475.1"/>
</dbReference>
<keyword evidence="4" id="KW-0732">Signal</keyword>
<organism evidence="14 15">
    <name type="scientific">Pygocentrus nattereri</name>
    <name type="common">Red-bellied piranha</name>
    <dbReference type="NCBI Taxonomy" id="42514"/>
    <lineage>
        <taxon>Eukaryota</taxon>
        <taxon>Metazoa</taxon>
        <taxon>Chordata</taxon>
        <taxon>Craniata</taxon>
        <taxon>Vertebrata</taxon>
        <taxon>Euteleostomi</taxon>
        <taxon>Actinopterygii</taxon>
        <taxon>Neopterygii</taxon>
        <taxon>Teleostei</taxon>
        <taxon>Ostariophysi</taxon>
        <taxon>Characiformes</taxon>
        <taxon>Characoidei</taxon>
        <taxon>Pygocentrus</taxon>
    </lineage>
</organism>
<reference evidence="14" key="2">
    <citation type="submission" date="2025-08" db="UniProtKB">
        <authorList>
            <consortium name="Ensembl"/>
        </authorList>
    </citation>
    <scope>IDENTIFICATION</scope>
</reference>
<keyword evidence="3 12" id="KW-0812">Transmembrane</keyword>
<feature type="region of interest" description="Disordered" evidence="11">
    <location>
        <begin position="364"/>
        <end position="383"/>
    </location>
</feature>
<dbReference type="GO" id="GO:0007166">
    <property type="term" value="P:cell surface receptor signaling pathway"/>
    <property type="evidence" value="ECO:0007669"/>
    <property type="project" value="TreeGrafter"/>
</dbReference>
<dbReference type="GO" id="GO:0031295">
    <property type="term" value="P:T cell costimulation"/>
    <property type="evidence" value="ECO:0007669"/>
    <property type="project" value="TreeGrafter"/>
</dbReference>
<feature type="domain" description="Ig-like" evidence="13">
    <location>
        <begin position="68"/>
        <end position="154"/>
    </location>
</feature>
<evidence type="ECO:0000256" key="3">
    <source>
        <dbReference type="ARBA" id="ARBA00022692"/>
    </source>
</evidence>
<comment type="subcellular location">
    <subcellularLocation>
        <location evidence="1">Cell membrane</location>
        <topology evidence="1">Single-pass type I membrane protein</topology>
    </subcellularLocation>
</comment>
<evidence type="ECO:0000313" key="14">
    <source>
        <dbReference type="Ensembl" id="ENSPNAP00000061064.1"/>
    </source>
</evidence>
<dbReference type="Gene3D" id="2.60.40.10">
    <property type="entry name" value="Immunoglobulins"/>
    <property type="match status" value="2"/>
</dbReference>
<dbReference type="InterPro" id="IPR051713">
    <property type="entry name" value="T-cell_Activation_Regulation"/>
</dbReference>
<dbReference type="GO" id="GO:0009897">
    <property type="term" value="C:external side of plasma membrane"/>
    <property type="evidence" value="ECO:0007669"/>
    <property type="project" value="TreeGrafter"/>
</dbReference>
<evidence type="ECO:0000256" key="6">
    <source>
        <dbReference type="ARBA" id="ARBA00023136"/>
    </source>
</evidence>